<accession>A0A0W8F9A9</accession>
<feature type="domain" description="Glycogen debranching enzyme C-terminal" evidence="1">
    <location>
        <begin position="265"/>
        <end position="613"/>
    </location>
</feature>
<dbReference type="InterPro" id="IPR024742">
    <property type="entry name" value="Glycogen_debranch_N"/>
</dbReference>
<dbReference type="GO" id="GO:0004135">
    <property type="term" value="F:amylo-alpha-1,6-glucosidase activity"/>
    <property type="evidence" value="ECO:0007669"/>
    <property type="project" value="InterPro"/>
</dbReference>
<organism evidence="3">
    <name type="scientific">hydrocarbon metagenome</name>
    <dbReference type="NCBI Taxonomy" id="938273"/>
    <lineage>
        <taxon>unclassified sequences</taxon>
        <taxon>metagenomes</taxon>
        <taxon>ecological metagenomes</taxon>
    </lineage>
</organism>
<dbReference type="InterPro" id="IPR006451">
    <property type="entry name" value="Glycogen_debranch_arc"/>
</dbReference>
<dbReference type="Gene3D" id="1.50.10.10">
    <property type="match status" value="1"/>
</dbReference>
<dbReference type="InterPro" id="IPR010401">
    <property type="entry name" value="AGL/Gdb1"/>
</dbReference>
<dbReference type="GO" id="GO:0005980">
    <property type="term" value="P:glycogen catabolic process"/>
    <property type="evidence" value="ECO:0007669"/>
    <property type="project" value="InterPro"/>
</dbReference>
<dbReference type="InterPro" id="IPR032790">
    <property type="entry name" value="GDE_C"/>
</dbReference>
<dbReference type="Pfam" id="PF12439">
    <property type="entry name" value="GDE_N"/>
    <property type="match status" value="1"/>
</dbReference>
<dbReference type="PANTHER" id="PTHR10569:SF2">
    <property type="entry name" value="GLYCOGEN DEBRANCHING ENZYME"/>
    <property type="match status" value="1"/>
</dbReference>
<name>A0A0W8F9A9_9ZZZZ</name>
<feature type="domain" description="Glycogen debranching enzyme bacterial and archaeal type N-terminal" evidence="2">
    <location>
        <begin position="22"/>
        <end position="226"/>
    </location>
</feature>
<evidence type="ECO:0000259" key="2">
    <source>
        <dbReference type="Pfam" id="PF12439"/>
    </source>
</evidence>
<dbReference type="Pfam" id="PF06202">
    <property type="entry name" value="GDE_C"/>
    <property type="match status" value="1"/>
</dbReference>
<dbReference type="InterPro" id="IPR012341">
    <property type="entry name" value="6hp_glycosidase-like_sf"/>
</dbReference>
<evidence type="ECO:0000313" key="3">
    <source>
        <dbReference type="EMBL" id="KUG17390.1"/>
    </source>
</evidence>
<reference evidence="3" key="1">
    <citation type="journal article" date="2015" name="Proc. Natl. Acad. Sci. U.S.A.">
        <title>Networks of energetic and metabolic interactions define dynamics in microbial communities.</title>
        <authorList>
            <person name="Embree M."/>
            <person name="Liu J.K."/>
            <person name="Al-Bassam M.M."/>
            <person name="Zengler K."/>
        </authorList>
    </citation>
    <scope>NUCLEOTIDE SEQUENCE</scope>
</reference>
<comment type="caution">
    <text evidence="3">The sequence shown here is derived from an EMBL/GenBank/DDBJ whole genome shotgun (WGS) entry which is preliminary data.</text>
</comment>
<dbReference type="PANTHER" id="PTHR10569">
    <property type="entry name" value="GLYCOGEN DEBRANCHING ENZYME"/>
    <property type="match status" value="1"/>
</dbReference>
<dbReference type="SUPFAM" id="SSF48208">
    <property type="entry name" value="Six-hairpin glycosidases"/>
    <property type="match status" value="1"/>
</dbReference>
<dbReference type="EMBL" id="LNQE01001445">
    <property type="protein sequence ID" value="KUG17390.1"/>
    <property type="molecule type" value="Genomic_DNA"/>
</dbReference>
<dbReference type="NCBIfam" id="TIGR01561">
    <property type="entry name" value="gde_arch"/>
    <property type="match status" value="1"/>
</dbReference>
<dbReference type="GO" id="GO:0004134">
    <property type="term" value="F:4-alpha-glucanotransferase activity"/>
    <property type="evidence" value="ECO:0007669"/>
    <property type="project" value="InterPro"/>
</dbReference>
<dbReference type="InterPro" id="IPR008928">
    <property type="entry name" value="6-hairpin_glycosidase_sf"/>
</dbReference>
<gene>
    <name evidence="3" type="ORF">ASZ90_012928</name>
</gene>
<dbReference type="AlphaFoldDB" id="A0A0W8F9A9"/>
<evidence type="ECO:0000259" key="1">
    <source>
        <dbReference type="Pfam" id="PF06202"/>
    </source>
</evidence>
<proteinExistence type="predicted"/>
<protein>
    <submittedName>
        <fullName evidence="3">Putative glycogen debranching enzyme, archaeal type, t</fullName>
    </submittedName>
</protein>
<sequence length="621" mass="69440">MTTGTAQPQPFQPAEYSSGTSREWLVANGLGSYASSTANCSNTRAYHGLLVAATEPPARKRLLLASLDEELGEFRLANHQYPGAIYPQGFSHLQGFWTDPLPRFCYQMGTTTLEKTVSMVRNENSTIISYRIKGYRGLLRIVPLIHDRSFHAAGDLPPIHQNTWGKGTTILSQTSFSIFSDLARYIPQERVYSNFEYEEERRRGLGWKENLFSPGCFELDVSGEAEFAIIASTWRSSLANWRADQDRERERLISLKAPVPLLARAADSFLVKRSNALSLIAGYHWFDDWGRDAMIALPGLLLSTDRYEAARLVLSSFAGAMKDGVLPNDLGARSYNTVDASLWFVQATSRYFDATGDLDFLAELWPKLLDVVERYSRPGDDFGADEDGLINSGPALTWMDARVDGRPVTPRTGKCCEINALWYSALRRTESLARALDMPLDPKIEKLADKVQKSYLRFWNSENGCLFDVIDHEDASIRPNQIFAAIVPDLLPDVMRRSILEVVARDLLTPFGLRTLSPRDPRYAGRYAGGAWERDSSYHQGTVWPWLIGPYIDLLLAVSGRSAETREKGLEALRPLLDLAEGMGTIPEVFDGDLPQNPGGCISQAWSVGEVLRAYEELRDG</sequence>